<feature type="region of interest" description="Disordered" evidence="1">
    <location>
        <begin position="50"/>
        <end position="76"/>
    </location>
</feature>
<dbReference type="SUPFAM" id="SSF53474">
    <property type="entry name" value="alpha/beta-Hydrolases"/>
    <property type="match status" value="1"/>
</dbReference>
<dbReference type="Gene3D" id="3.40.50.1820">
    <property type="entry name" value="alpha/beta hydrolase"/>
    <property type="match status" value="1"/>
</dbReference>
<name>A0ABP6DC97_9ACTN</name>
<proteinExistence type="predicted"/>
<sequence>MDTAPHAVVLVLPGGGSAGGVRGGSALSAAAAVPLARRLARVAHVAREAGGAGGVRGGSGRAGGRSAGGAGGGGGGSARKAAEACAAVTPLVTHVVHYGHHGWNGAAAQPADDAEWAADEVVRRYGDVPVALVGTGIGGQAALRTGGHPAVAAVLALAPLLDTETEEPVRQLLGRHVLLVHGTDDTRADPELSFRFAERAKKVNADVCRFEVHSDGHGLRQHAAEVGALAQDFVRGTLCGHDFSRPVADALAAPPPLGLRMPLATGFGATLGR</sequence>
<keyword evidence="3" id="KW-1185">Reference proteome</keyword>
<accession>A0ABP6DC97</accession>
<organism evidence="2 3">
    <name type="scientific">Streptomyces axinellae</name>
    <dbReference type="NCBI Taxonomy" id="552788"/>
    <lineage>
        <taxon>Bacteria</taxon>
        <taxon>Bacillati</taxon>
        <taxon>Actinomycetota</taxon>
        <taxon>Actinomycetes</taxon>
        <taxon>Kitasatosporales</taxon>
        <taxon>Streptomycetaceae</taxon>
        <taxon>Streptomyces</taxon>
    </lineage>
</organism>
<evidence type="ECO:0000313" key="3">
    <source>
        <dbReference type="Proteomes" id="UP001501447"/>
    </source>
</evidence>
<dbReference type="Proteomes" id="UP001501447">
    <property type="component" value="Unassembled WGS sequence"/>
</dbReference>
<evidence type="ECO:0000313" key="2">
    <source>
        <dbReference type="EMBL" id="GAA2636885.1"/>
    </source>
</evidence>
<evidence type="ECO:0000256" key="1">
    <source>
        <dbReference type="SAM" id="MobiDB-lite"/>
    </source>
</evidence>
<gene>
    <name evidence="2" type="ORF">GCM10009863_61860</name>
</gene>
<evidence type="ECO:0008006" key="4">
    <source>
        <dbReference type="Google" id="ProtNLM"/>
    </source>
</evidence>
<protein>
    <recommendedName>
        <fullName evidence="4">Alpha/beta hydrolase</fullName>
    </recommendedName>
</protein>
<dbReference type="InterPro" id="IPR029058">
    <property type="entry name" value="AB_hydrolase_fold"/>
</dbReference>
<reference evidence="3" key="1">
    <citation type="journal article" date="2019" name="Int. J. Syst. Evol. Microbiol.">
        <title>The Global Catalogue of Microorganisms (GCM) 10K type strain sequencing project: providing services to taxonomists for standard genome sequencing and annotation.</title>
        <authorList>
            <consortium name="The Broad Institute Genomics Platform"/>
            <consortium name="The Broad Institute Genome Sequencing Center for Infectious Disease"/>
            <person name="Wu L."/>
            <person name="Ma J."/>
        </authorList>
    </citation>
    <scope>NUCLEOTIDE SEQUENCE [LARGE SCALE GENOMIC DNA]</scope>
    <source>
        <strain evidence="3">JCM 16373</strain>
    </source>
</reference>
<dbReference type="EMBL" id="BAAARJ010000028">
    <property type="protein sequence ID" value="GAA2636885.1"/>
    <property type="molecule type" value="Genomic_DNA"/>
</dbReference>
<comment type="caution">
    <text evidence="2">The sequence shown here is derived from an EMBL/GenBank/DDBJ whole genome shotgun (WGS) entry which is preliminary data.</text>
</comment>